<accession>A0A430VL25</accession>
<evidence type="ECO:0000256" key="1">
    <source>
        <dbReference type="ARBA" id="ARBA00004442"/>
    </source>
</evidence>
<name>A0A430VL25_THESC</name>
<dbReference type="InterPro" id="IPR012902">
    <property type="entry name" value="N_methyl_site"/>
</dbReference>
<protein>
    <submittedName>
        <fullName evidence="3">Prepilin</fullName>
    </submittedName>
</protein>
<dbReference type="Pfam" id="PF07963">
    <property type="entry name" value="N_methyl"/>
    <property type="match status" value="1"/>
</dbReference>
<dbReference type="RefSeq" id="WP_153185798.1">
    <property type="nucleotide sequence ID" value="NZ_PEMW01000303.1"/>
</dbReference>
<proteinExistence type="predicted"/>
<comment type="subcellular location">
    <subcellularLocation>
        <location evidence="1">Cell outer membrane</location>
    </subcellularLocation>
</comment>
<dbReference type="AlphaFoldDB" id="A0A430VL25"/>
<dbReference type="PROSITE" id="PS00409">
    <property type="entry name" value="PROKAR_NTER_METHYL"/>
    <property type="match status" value="1"/>
</dbReference>
<dbReference type="NCBIfam" id="TIGR02532">
    <property type="entry name" value="IV_pilin_GFxxxE"/>
    <property type="match status" value="1"/>
</dbReference>
<evidence type="ECO:0000313" key="4">
    <source>
        <dbReference type="Proteomes" id="UP000287467"/>
    </source>
</evidence>
<keyword evidence="2" id="KW-0472">Membrane</keyword>
<evidence type="ECO:0000313" key="3">
    <source>
        <dbReference type="EMBL" id="RTI52734.1"/>
    </source>
</evidence>
<dbReference type="EMBL" id="PEMW01000303">
    <property type="protein sequence ID" value="RTI52734.1"/>
    <property type="molecule type" value="Genomic_DNA"/>
</dbReference>
<sequence length="182" mass="19591">MRKGLTLVEVLVALAVLGLAFGALLMSQLSNLRANAQARFASDTKAAAVQVLEKLSAEVLKSEVVPATSPYKDAPLNPNNPLGDWRSFYFVDYYFSCPTRVNPSPKQRQGLQSNLRPGLACSGTETVGGIPVAWSLWGESGIRGEGVVTLVVTATHPRGPKVTMGRRVTCYDVYPSPTQDQP</sequence>
<comment type="caution">
    <text evidence="3">The sequence shown here is derived from an EMBL/GenBank/DDBJ whole genome shotgun (WGS) entry which is preliminary data.</text>
</comment>
<reference evidence="3 4" key="1">
    <citation type="journal article" date="2019" name="Extremophiles">
        <title>Biogeography of thermophiles and predominance of Thermus scotoductus in domestic water heaters.</title>
        <authorList>
            <person name="Wilpiszeski R.L."/>
            <person name="Zhang Z."/>
            <person name="House C.H."/>
        </authorList>
    </citation>
    <scope>NUCLEOTIDE SEQUENCE [LARGE SCALE GENOMIC DNA]</scope>
    <source>
        <strain evidence="3 4">1_S1</strain>
    </source>
</reference>
<feature type="non-terminal residue" evidence="3">
    <location>
        <position position="182"/>
    </location>
</feature>
<keyword evidence="2" id="KW-0998">Cell outer membrane</keyword>
<evidence type="ECO:0000256" key="2">
    <source>
        <dbReference type="ARBA" id="ARBA00023237"/>
    </source>
</evidence>
<dbReference type="GO" id="GO:0009279">
    <property type="term" value="C:cell outer membrane"/>
    <property type="evidence" value="ECO:0007669"/>
    <property type="project" value="UniProtKB-SubCell"/>
</dbReference>
<gene>
    <name evidence="3" type="ORF">CSW14_08810</name>
</gene>
<dbReference type="Proteomes" id="UP000287467">
    <property type="component" value="Unassembled WGS sequence"/>
</dbReference>
<organism evidence="3 4">
    <name type="scientific">Thermus scotoductus</name>
    <dbReference type="NCBI Taxonomy" id="37636"/>
    <lineage>
        <taxon>Bacteria</taxon>
        <taxon>Thermotogati</taxon>
        <taxon>Deinococcota</taxon>
        <taxon>Deinococci</taxon>
        <taxon>Thermales</taxon>
        <taxon>Thermaceae</taxon>
        <taxon>Thermus</taxon>
    </lineage>
</organism>